<protein>
    <submittedName>
        <fullName evidence="1">Uncharacterized protein</fullName>
    </submittedName>
</protein>
<dbReference type="HOGENOM" id="CLU_2605162_0_0_6"/>
<organism evidence="1 2">
    <name type="scientific">Vibrio vulnificus (strain YJ016)</name>
    <dbReference type="NCBI Taxonomy" id="196600"/>
    <lineage>
        <taxon>Bacteria</taxon>
        <taxon>Pseudomonadati</taxon>
        <taxon>Pseudomonadota</taxon>
        <taxon>Gammaproteobacteria</taxon>
        <taxon>Vibrionales</taxon>
        <taxon>Vibrionaceae</taxon>
        <taxon>Vibrio</taxon>
    </lineage>
</organism>
<proteinExistence type="predicted"/>
<dbReference type="EMBL" id="BA000038">
    <property type="protein sequence ID" value="BAC96256.1"/>
    <property type="molecule type" value="Genomic_DNA"/>
</dbReference>
<evidence type="ECO:0000313" key="2">
    <source>
        <dbReference type="Proteomes" id="UP000002675"/>
    </source>
</evidence>
<accession>Q7MFT9</accession>
<dbReference type="AlphaFoldDB" id="Q7MFT9"/>
<evidence type="ECO:0000313" key="1">
    <source>
        <dbReference type="EMBL" id="BAC96256.1"/>
    </source>
</evidence>
<sequence length="79" mass="9770">MREHIKPLSTLDLVARQMRQILLHRYWVATGVNQILWRKLLQLFTQRLPQATTWWVNQNKIRGLRLRLRISRRIQRRKT</sequence>
<dbReference type="KEGG" id="vvy:VVA0230"/>
<gene>
    <name evidence="1" type="ordered locus">VVA0230</name>
</gene>
<name>Q7MFT9_VIBVY</name>
<dbReference type="Proteomes" id="UP000002675">
    <property type="component" value="Chromosome II"/>
</dbReference>
<reference evidence="1 2" key="1">
    <citation type="journal article" date="2003" name="Genome Res.">
        <title>Comparative genome analysis of Vibrio vulnificus, a marine pathogen.</title>
        <authorList>
            <person name="Chen C.Y."/>
            <person name="Wu K.M."/>
            <person name="Chang Y.C."/>
            <person name="Chang C.H."/>
            <person name="Tsai H.C."/>
            <person name="Liao T.L."/>
            <person name="Liu Y.M."/>
            <person name="Chen H.J."/>
            <person name="Shen A.B."/>
            <person name="Li J.C."/>
            <person name="Su T.L."/>
            <person name="Shao C.P."/>
            <person name="Lee C.T."/>
            <person name="Hor L.I."/>
            <person name="Tsai S.F."/>
        </authorList>
    </citation>
    <scope>NUCLEOTIDE SEQUENCE [LARGE SCALE GENOMIC DNA]</scope>
    <source>
        <strain evidence="1 2">YJ016</strain>
    </source>
</reference>